<organism evidence="1">
    <name type="scientific">Rhizophora mucronata</name>
    <name type="common">Asiatic mangrove</name>
    <dbReference type="NCBI Taxonomy" id="61149"/>
    <lineage>
        <taxon>Eukaryota</taxon>
        <taxon>Viridiplantae</taxon>
        <taxon>Streptophyta</taxon>
        <taxon>Embryophyta</taxon>
        <taxon>Tracheophyta</taxon>
        <taxon>Spermatophyta</taxon>
        <taxon>Magnoliopsida</taxon>
        <taxon>eudicotyledons</taxon>
        <taxon>Gunneridae</taxon>
        <taxon>Pentapetalae</taxon>
        <taxon>rosids</taxon>
        <taxon>fabids</taxon>
        <taxon>Malpighiales</taxon>
        <taxon>Rhizophoraceae</taxon>
        <taxon>Rhizophora</taxon>
    </lineage>
</organism>
<protein>
    <submittedName>
        <fullName evidence="1">Uncharacterized protein</fullName>
    </submittedName>
</protein>
<reference evidence="1" key="1">
    <citation type="submission" date="2018-02" db="EMBL/GenBank/DDBJ databases">
        <title>Rhizophora mucronata_Transcriptome.</title>
        <authorList>
            <person name="Meera S.P."/>
            <person name="Sreeshan A."/>
            <person name="Augustine A."/>
        </authorList>
    </citation>
    <scope>NUCLEOTIDE SEQUENCE</scope>
    <source>
        <tissue evidence="1">Leaf</tissue>
    </source>
</reference>
<dbReference type="EMBL" id="GGEC01049747">
    <property type="protein sequence ID" value="MBX30231.1"/>
    <property type="molecule type" value="Transcribed_RNA"/>
</dbReference>
<proteinExistence type="predicted"/>
<name>A0A2P2MJ20_RHIMU</name>
<evidence type="ECO:0000313" key="1">
    <source>
        <dbReference type="EMBL" id="MBX30231.1"/>
    </source>
</evidence>
<sequence>MMILILIQIGPRATLHSTIGGIWSSLGRARREEENFVIRKSQTLSKRKARK</sequence>
<accession>A0A2P2MJ20</accession>
<dbReference type="AlphaFoldDB" id="A0A2P2MJ20"/>